<name>A0A1Y2LZ84_EPING</name>
<evidence type="ECO:0000313" key="3">
    <source>
        <dbReference type="Proteomes" id="UP000193240"/>
    </source>
</evidence>
<protein>
    <submittedName>
        <fullName evidence="2">Uncharacterized protein</fullName>
    </submittedName>
</protein>
<evidence type="ECO:0000313" key="2">
    <source>
        <dbReference type="EMBL" id="OSS49042.1"/>
    </source>
</evidence>
<reference evidence="2 3" key="1">
    <citation type="journal article" date="2017" name="Genome Announc.">
        <title>Genome sequence of the saprophytic ascomycete Epicoccum nigrum ICMP 19927 strain isolated from New Zealand.</title>
        <authorList>
            <person name="Fokin M."/>
            <person name="Fleetwood D."/>
            <person name="Weir B.S."/>
            <person name="Villas-Boas S.G."/>
        </authorList>
    </citation>
    <scope>NUCLEOTIDE SEQUENCE [LARGE SCALE GENOMIC DNA]</scope>
    <source>
        <strain evidence="2 3">ICMP 19927</strain>
    </source>
</reference>
<dbReference type="EMBL" id="KZ107844">
    <property type="protein sequence ID" value="OSS49042.1"/>
    <property type="molecule type" value="Genomic_DNA"/>
</dbReference>
<organism evidence="2 3">
    <name type="scientific">Epicoccum nigrum</name>
    <name type="common">Soil fungus</name>
    <name type="synonym">Epicoccum purpurascens</name>
    <dbReference type="NCBI Taxonomy" id="105696"/>
    <lineage>
        <taxon>Eukaryota</taxon>
        <taxon>Fungi</taxon>
        <taxon>Dikarya</taxon>
        <taxon>Ascomycota</taxon>
        <taxon>Pezizomycotina</taxon>
        <taxon>Dothideomycetes</taxon>
        <taxon>Pleosporomycetidae</taxon>
        <taxon>Pleosporales</taxon>
        <taxon>Pleosporineae</taxon>
        <taxon>Didymellaceae</taxon>
        <taxon>Epicoccum</taxon>
    </lineage>
</organism>
<proteinExistence type="predicted"/>
<sequence>MASRKKCTHQVPTRSNTSLPAQNQMAVQNNDPPTTPTNRTSTGADDNGNNVASNVDITSLTASTDGLSPSVRQFELYDDHEQLDGDRLKLAYWQVSSRGPERGAHINRVNSGFVGAEVVHPLIADILWPDMEWREHLFAMRRRKISDPHVCIATYIRNNLLHAPRPSEYNVACGGCFERRNACTCFEACSFCIDARRPCARFFIDDKDHKHVIVLAGLPDKSLSLARGLPYMRFNKGIKEKGYFVQGL</sequence>
<feature type="region of interest" description="Disordered" evidence="1">
    <location>
        <begin position="1"/>
        <end position="53"/>
    </location>
</feature>
<accession>A0A1Y2LZ84</accession>
<dbReference type="Proteomes" id="UP000193240">
    <property type="component" value="Unassembled WGS sequence"/>
</dbReference>
<feature type="compositionally biased region" description="Low complexity" evidence="1">
    <location>
        <begin position="29"/>
        <end position="42"/>
    </location>
</feature>
<feature type="compositionally biased region" description="Polar residues" evidence="1">
    <location>
        <begin position="10"/>
        <end position="28"/>
    </location>
</feature>
<keyword evidence="3" id="KW-1185">Reference proteome</keyword>
<dbReference type="InParanoid" id="A0A1Y2LZ84"/>
<gene>
    <name evidence="2" type="ORF">B5807_05776</name>
</gene>
<feature type="compositionally biased region" description="Polar residues" evidence="1">
    <location>
        <begin position="43"/>
        <end position="53"/>
    </location>
</feature>
<evidence type="ECO:0000256" key="1">
    <source>
        <dbReference type="SAM" id="MobiDB-lite"/>
    </source>
</evidence>
<dbReference type="AlphaFoldDB" id="A0A1Y2LZ84"/>